<name>A0AAD0RXS8_9GAMM</name>
<dbReference type="PROSITE" id="PS51257">
    <property type="entry name" value="PROKAR_LIPOPROTEIN"/>
    <property type="match status" value="1"/>
</dbReference>
<reference evidence="4 5" key="1">
    <citation type="submission" date="2018-08" db="EMBL/GenBank/DDBJ databases">
        <title>Draft genome sequence of Pseudoalteromonas donghaensis HJ51.</title>
        <authorList>
            <person name="Oh J."/>
            <person name="Roh D."/>
        </authorList>
    </citation>
    <scope>NUCLEOTIDE SEQUENCE [LARGE SCALE GENOMIC DNA]</scope>
    <source>
        <strain evidence="4 5">HJ51</strain>
    </source>
</reference>
<evidence type="ECO:0000313" key="5">
    <source>
        <dbReference type="Proteomes" id="UP000264605"/>
    </source>
</evidence>
<dbReference type="AlphaFoldDB" id="A0AAD0RXS8"/>
<feature type="region of interest" description="Disordered" evidence="1">
    <location>
        <begin position="73"/>
        <end position="110"/>
    </location>
</feature>
<evidence type="ECO:0000256" key="1">
    <source>
        <dbReference type="SAM" id="MobiDB-lite"/>
    </source>
</evidence>
<sequence length="202" mass="22639">MVRLRILLMKYCLKPLRYSACLMVLFVVSGCSNHSLPTTLFNFLSFSHLFQSMNVQANEQSLLANVQSLPELSTDGAESTDSALPAAGLPTKEEPDSMAKSDERKSSEQVKPEYSFALQLVAVNSEKNLAITFKKMKALAPEVFQGKPLLNVEVADVNQNTYYRLKFGGYKYLKNATADCEAIKRQGLDCWVSNYTDNRIYL</sequence>
<dbReference type="Proteomes" id="UP000264605">
    <property type="component" value="Chromosome"/>
</dbReference>
<feature type="domain" description="SPOR" evidence="3">
    <location>
        <begin position="114"/>
        <end position="192"/>
    </location>
</feature>
<dbReference type="EMBL" id="CP032090">
    <property type="protein sequence ID" value="AXV64590.1"/>
    <property type="molecule type" value="Genomic_DNA"/>
</dbReference>
<dbReference type="Pfam" id="PF05036">
    <property type="entry name" value="SPOR"/>
    <property type="match status" value="1"/>
</dbReference>
<feature type="chain" id="PRO_5041920185" evidence="2">
    <location>
        <begin position="35"/>
        <end position="202"/>
    </location>
</feature>
<protein>
    <submittedName>
        <fullName evidence="4">SPOR domain-containing protein</fullName>
    </submittedName>
</protein>
<evidence type="ECO:0000259" key="3">
    <source>
        <dbReference type="Pfam" id="PF05036"/>
    </source>
</evidence>
<dbReference type="InterPro" id="IPR007730">
    <property type="entry name" value="SPOR-like_dom"/>
</dbReference>
<dbReference type="GO" id="GO:0042834">
    <property type="term" value="F:peptidoglycan binding"/>
    <property type="evidence" value="ECO:0007669"/>
    <property type="project" value="InterPro"/>
</dbReference>
<dbReference type="KEGG" id="pdj:D0907_04490"/>
<evidence type="ECO:0000256" key="2">
    <source>
        <dbReference type="SAM" id="SignalP"/>
    </source>
</evidence>
<accession>A0AAD0RXS8</accession>
<proteinExistence type="predicted"/>
<gene>
    <name evidence="4" type="ORF">D0907_04490</name>
</gene>
<dbReference type="InterPro" id="IPR036680">
    <property type="entry name" value="SPOR-like_sf"/>
</dbReference>
<keyword evidence="2" id="KW-0732">Signal</keyword>
<feature type="signal peptide" evidence="2">
    <location>
        <begin position="1"/>
        <end position="34"/>
    </location>
</feature>
<evidence type="ECO:0000313" key="4">
    <source>
        <dbReference type="EMBL" id="AXV64590.1"/>
    </source>
</evidence>
<dbReference type="SUPFAM" id="SSF110997">
    <property type="entry name" value="Sporulation related repeat"/>
    <property type="match status" value="1"/>
</dbReference>
<feature type="compositionally biased region" description="Basic and acidic residues" evidence="1">
    <location>
        <begin position="91"/>
        <end position="110"/>
    </location>
</feature>
<organism evidence="4 5">
    <name type="scientific">Pseudoalteromonas lipolytica</name>
    <dbReference type="NCBI Taxonomy" id="570156"/>
    <lineage>
        <taxon>Bacteria</taxon>
        <taxon>Pseudomonadati</taxon>
        <taxon>Pseudomonadota</taxon>
        <taxon>Gammaproteobacteria</taxon>
        <taxon>Alteromonadales</taxon>
        <taxon>Pseudoalteromonadaceae</taxon>
        <taxon>Pseudoalteromonas</taxon>
    </lineage>
</organism>
<feature type="compositionally biased region" description="Polar residues" evidence="1">
    <location>
        <begin position="73"/>
        <end position="82"/>
    </location>
</feature>
<dbReference type="Gene3D" id="3.30.70.1070">
    <property type="entry name" value="Sporulation related repeat"/>
    <property type="match status" value="1"/>
</dbReference>